<evidence type="ECO:0000259" key="5">
    <source>
        <dbReference type="PROSITE" id="PS51017"/>
    </source>
</evidence>
<dbReference type="PANTHER" id="PTHR31319:SF114">
    <property type="entry name" value="OS12G0262400 PROTEIN"/>
    <property type="match status" value="1"/>
</dbReference>
<evidence type="ECO:0000256" key="3">
    <source>
        <dbReference type="PROSITE-ProRule" id="PRU00357"/>
    </source>
</evidence>
<evidence type="ECO:0000313" key="6">
    <source>
        <dbReference type="EMBL" id="GLI67245.1"/>
    </source>
</evidence>
<dbReference type="PANTHER" id="PTHR31319">
    <property type="entry name" value="ZINC FINGER PROTEIN CONSTANS-LIKE 4"/>
    <property type="match status" value="1"/>
</dbReference>
<keyword evidence="7" id="KW-1185">Reference proteome</keyword>
<name>A0ABQ5SBG5_9CHLO</name>
<dbReference type="EMBL" id="BSDZ01000078">
    <property type="protein sequence ID" value="GLI67245.1"/>
    <property type="molecule type" value="Genomic_DNA"/>
</dbReference>
<evidence type="ECO:0000256" key="4">
    <source>
        <dbReference type="SAM" id="MobiDB-lite"/>
    </source>
</evidence>
<feature type="region of interest" description="Disordered" evidence="4">
    <location>
        <begin position="616"/>
        <end position="642"/>
    </location>
</feature>
<reference evidence="6 7" key="1">
    <citation type="journal article" date="2023" name="IScience">
        <title>Expanded male sex-determining region conserved during the evolution of homothallism in the green alga Volvox.</title>
        <authorList>
            <person name="Yamamoto K."/>
            <person name="Matsuzaki R."/>
            <person name="Mahakham W."/>
            <person name="Heman W."/>
            <person name="Sekimoto H."/>
            <person name="Kawachi M."/>
            <person name="Minakuchi Y."/>
            <person name="Toyoda A."/>
            <person name="Nozaki H."/>
        </authorList>
    </citation>
    <scope>NUCLEOTIDE SEQUENCE [LARGE SCALE GENOMIC DNA]</scope>
    <source>
        <strain evidence="6 7">NIES-4468</strain>
    </source>
</reference>
<protein>
    <recommendedName>
        <fullName evidence="5">CCT domain-containing protein</fullName>
    </recommendedName>
</protein>
<organism evidence="6 7">
    <name type="scientific">Volvox africanus</name>
    <dbReference type="NCBI Taxonomy" id="51714"/>
    <lineage>
        <taxon>Eukaryota</taxon>
        <taxon>Viridiplantae</taxon>
        <taxon>Chlorophyta</taxon>
        <taxon>core chlorophytes</taxon>
        <taxon>Chlorophyceae</taxon>
        <taxon>CS clade</taxon>
        <taxon>Chlamydomonadales</taxon>
        <taxon>Volvocaceae</taxon>
        <taxon>Volvox</taxon>
    </lineage>
</organism>
<dbReference type="Pfam" id="PF06203">
    <property type="entry name" value="CCT"/>
    <property type="match status" value="1"/>
</dbReference>
<feature type="compositionally biased region" description="Low complexity" evidence="4">
    <location>
        <begin position="244"/>
        <end position="261"/>
    </location>
</feature>
<feature type="domain" description="CCT" evidence="5">
    <location>
        <begin position="522"/>
        <end position="564"/>
    </location>
</feature>
<sequence length="813" mass="82139">MDSVITDWLSHSPQCAADVGEDLACVAQWLNQEPIEISPNFGVDEIARSLEDFSGGEFFSESPLPFADNDLARPCLQQPSGSSQSTSSCNGPSSSSGAVCADNSSVGIGHMSRGAGFRSFSTNDLQLLLEQHANTLPPIAGLSAPPPQYASHMGIAAAKARAWPALESVPEGAPSPMASLPIPSTGIGVPARPSAAGAHVADLGIGARSHDLGVSSGAVSVELLSRSAPEAGGTAGHLAAYSTPAPNGGSGASHAAAAADAAPPPTPAPQELSSSSLVRGTPAIGLRPVPSMATLSTFLGDTLSLQRDGADECKQLQSLLPPPSLSSLPSTQQEQDGSTAVAVSVPHTAPLGVALENDIITPMDCGSSAAASAVTAGCAFPLGAVPGPGLSQPVALPPPPTAYFSMAPHLYPAMAFAPGTYPLGLTMPLAPPNLFAGPYVGNEDATVAGAGTTFAAATAAATEGPGVCGVEAAAISGPRLRKSQSALELGSWRSSSFEPGIDNIEAVLTGQKLIGRLTPEERLQRILRYRSKRNTRNFNREIKYQCRKTLADSRPRVGGRFARNDDPNSVLPHQTKKALRTKQNVVATVTGDASINLAAAATAALMWRKKQLNDAAQLQQPRAAQPASSSTTSSTGSDNQVALCSSSGTATADVASCTLPAAPISGNKAATAVGAAVGGLQQPHSSVFAASCGLPFSYSAAGMPYIAQALMPAGIPQPLGALPSGVAATHLQQGYAVVTAAAHAAAQDVYTRLGMVAAPAVQLQAPLLSDGAFGGAVAVAPVAEPHVARSGSFVQPKAEGDVAAGELPSRRCS</sequence>
<dbReference type="InterPro" id="IPR010402">
    <property type="entry name" value="CCT_domain"/>
</dbReference>
<feature type="compositionally biased region" description="Low complexity" evidence="4">
    <location>
        <begin position="77"/>
        <end position="96"/>
    </location>
</feature>
<feature type="region of interest" description="Disordered" evidence="4">
    <location>
        <begin position="232"/>
        <end position="276"/>
    </location>
</feature>
<evidence type="ECO:0000313" key="7">
    <source>
        <dbReference type="Proteomes" id="UP001165090"/>
    </source>
</evidence>
<proteinExistence type="predicted"/>
<feature type="compositionally biased region" description="Low complexity" evidence="4">
    <location>
        <begin position="317"/>
        <end position="333"/>
    </location>
</feature>
<comment type="subcellular location">
    <subcellularLocation>
        <location evidence="1 3">Nucleus</location>
    </subcellularLocation>
</comment>
<feature type="region of interest" description="Disordered" evidence="4">
    <location>
        <begin position="70"/>
        <end position="96"/>
    </location>
</feature>
<dbReference type="PROSITE" id="PS51017">
    <property type="entry name" value="CCT"/>
    <property type="match status" value="1"/>
</dbReference>
<feature type="compositionally biased region" description="Low complexity" evidence="4">
    <location>
        <begin position="616"/>
        <end position="637"/>
    </location>
</feature>
<dbReference type="InterPro" id="IPR045281">
    <property type="entry name" value="CONSTANS-like"/>
</dbReference>
<comment type="caution">
    <text evidence="6">The sequence shown here is derived from an EMBL/GenBank/DDBJ whole genome shotgun (WGS) entry which is preliminary data.</text>
</comment>
<feature type="region of interest" description="Disordered" evidence="4">
    <location>
        <begin position="317"/>
        <end position="341"/>
    </location>
</feature>
<accession>A0ABQ5SBG5</accession>
<gene>
    <name evidence="6" type="ORF">VaNZ11_011427</name>
</gene>
<evidence type="ECO:0000256" key="1">
    <source>
        <dbReference type="ARBA" id="ARBA00004123"/>
    </source>
</evidence>
<keyword evidence="2 3" id="KW-0539">Nucleus</keyword>
<dbReference type="Proteomes" id="UP001165090">
    <property type="component" value="Unassembled WGS sequence"/>
</dbReference>
<evidence type="ECO:0000256" key="2">
    <source>
        <dbReference type="ARBA" id="ARBA00023242"/>
    </source>
</evidence>